<gene>
    <name evidence="1" type="ORF">L1987_61057</name>
</gene>
<comment type="caution">
    <text evidence="1">The sequence shown here is derived from an EMBL/GenBank/DDBJ whole genome shotgun (WGS) entry which is preliminary data.</text>
</comment>
<dbReference type="Proteomes" id="UP001056120">
    <property type="component" value="Linkage Group LG20"/>
</dbReference>
<evidence type="ECO:0000313" key="1">
    <source>
        <dbReference type="EMBL" id="KAI3743350.1"/>
    </source>
</evidence>
<keyword evidence="2" id="KW-1185">Reference proteome</keyword>
<organism evidence="1 2">
    <name type="scientific">Smallanthus sonchifolius</name>
    <dbReference type="NCBI Taxonomy" id="185202"/>
    <lineage>
        <taxon>Eukaryota</taxon>
        <taxon>Viridiplantae</taxon>
        <taxon>Streptophyta</taxon>
        <taxon>Embryophyta</taxon>
        <taxon>Tracheophyta</taxon>
        <taxon>Spermatophyta</taxon>
        <taxon>Magnoliopsida</taxon>
        <taxon>eudicotyledons</taxon>
        <taxon>Gunneridae</taxon>
        <taxon>Pentapetalae</taxon>
        <taxon>asterids</taxon>
        <taxon>campanulids</taxon>
        <taxon>Asterales</taxon>
        <taxon>Asteraceae</taxon>
        <taxon>Asteroideae</taxon>
        <taxon>Heliantheae alliance</taxon>
        <taxon>Millerieae</taxon>
        <taxon>Smallanthus</taxon>
    </lineage>
</organism>
<protein>
    <submittedName>
        <fullName evidence="1">Uncharacterized protein</fullName>
    </submittedName>
</protein>
<reference evidence="2" key="1">
    <citation type="journal article" date="2022" name="Mol. Ecol. Resour.">
        <title>The genomes of chicory, endive, great burdock and yacon provide insights into Asteraceae palaeo-polyploidization history and plant inulin production.</title>
        <authorList>
            <person name="Fan W."/>
            <person name="Wang S."/>
            <person name="Wang H."/>
            <person name="Wang A."/>
            <person name="Jiang F."/>
            <person name="Liu H."/>
            <person name="Zhao H."/>
            <person name="Xu D."/>
            <person name="Zhang Y."/>
        </authorList>
    </citation>
    <scope>NUCLEOTIDE SEQUENCE [LARGE SCALE GENOMIC DNA]</scope>
    <source>
        <strain evidence="2">cv. Yunnan</strain>
    </source>
</reference>
<evidence type="ECO:0000313" key="2">
    <source>
        <dbReference type="Proteomes" id="UP001056120"/>
    </source>
</evidence>
<dbReference type="EMBL" id="CM042037">
    <property type="protein sequence ID" value="KAI3743350.1"/>
    <property type="molecule type" value="Genomic_DNA"/>
</dbReference>
<sequence length="330" mass="38493">MKVVIDELEKALNFEETHKDSLQISLEDIRLATQNFNCIIGRGKALEFQEDIEIWEAKLPGDYKNIIQMSKTPEIYYNLSKKDLYDMFSNGILLQGGNMCLSVGTSGQRNEMISATTFSYENNKLHKRRSIQKSRFQRVLRIIDISNLKTQIKIKTQFLSPNVVYGAYLIFKFCDSRKFSNQPMYVNLKYKLGSETLHAYFARWGDDKWLMIELCRLLPCKKDVDFEVVLESMSRYYCGSGAIYVEGIHFQSITNATLKAKHEVYEKLKGVPRVYNSNSDSVQQVPVDYDGETQQEYDEKVLYFEKTVRVYENLSVMMYLLPLLMNNYSH</sequence>
<name>A0ACB9DA54_9ASTR</name>
<proteinExistence type="predicted"/>
<reference evidence="1 2" key="2">
    <citation type="journal article" date="2022" name="Mol. Ecol. Resour.">
        <title>The genomes of chicory, endive, great burdock and yacon provide insights into Asteraceae paleo-polyploidization history and plant inulin production.</title>
        <authorList>
            <person name="Fan W."/>
            <person name="Wang S."/>
            <person name="Wang H."/>
            <person name="Wang A."/>
            <person name="Jiang F."/>
            <person name="Liu H."/>
            <person name="Zhao H."/>
            <person name="Xu D."/>
            <person name="Zhang Y."/>
        </authorList>
    </citation>
    <scope>NUCLEOTIDE SEQUENCE [LARGE SCALE GENOMIC DNA]</scope>
    <source>
        <strain evidence="2">cv. Yunnan</strain>
        <tissue evidence="1">Leaves</tissue>
    </source>
</reference>
<accession>A0ACB9DA54</accession>